<gene>
    <name evidence="1" type="ORF">PAPOLLO_LOCUS21390</name>
</gene>
<dbReference type="AlphaFoldDB" id="A0A8S3XRM9"/>
<comment type="caution">
    <text evidence="1">The sequence shown here is derived from an EMBL/GenBank/DDBJ whole genome shotgun (WGS) entry which is preliminary data.</text>
</comment>
<name>A0A8S3XRM9_PARAO</name>
<dbReference type="EMBL" id="CAJQZP010001314">
    <property type="protein sequence ID" value="CAG5038574.1"/>
    <property type="molecule type" value="Genomic_DNA"/>
</dbReference>
<organism evidence="1 2">
    <name type="scientific">Parnassius apollo</name>
    <name type="common">Apollo butterfly</name>
    <name type="synonym">Papilio apollo</name>
    <dbReference type="NCBI Taxonomy" id="110799"/>
    <lineage>
        <taxon>Eukaryota</taxon>
        <taxon>Metazoa</taxon>
        <taxon>Ecdysozoa</taxon>
        <taxon>Arthropoda</taxon>
        <taxon>Hexapoda</taxon>
        <taxon>Insecta</taxon>
        <taxon>Pterygota</taxon>
        <taxon>Neoptera</taxon>
        <taxon>Endopterygota</taxon>
        <taxon>Lepidoptera</taxon>
        <taxon>Glossata</taxon>
        <taxon>Ditrysia</taxon>
        <taxon>Papilionoidea</taxon>
        <taxon>Papilionidae</taxon>
        <taxon>Parnassiinae</taxon>
        <taxon>Parnassini</taxon>
        <taxon>Parnassius</taxon>
        <taxon>Parnassius</taxon>
    </lineage>
</organism>
<keyword evidence="2" id="KW-1185">Reference proteome</keyword>
<proteinExistence type="predicted"/>
<sequence length="97" mass="11162">MDIWGLLALKESSDKPDKRGYCNKFLYNGSAHVQKWTIMRSCTLLKDTRLLGSVIFYETQSSLVKNKNKFTVVNQLDIEKKIVPKADWLVGAYTMET</sequence>
<protein>
    <submittedName>
        <fullName evidence="1">(apollo) hypothetical protein</fullName>
    </submittedName>
</protein>
<reference evidence="1" key="1">
    <citation type="submission" date="2021-04" db="EMBL/GenBank/DDBJ databases">
        <authorList>
            <person name="Tunstrom K."/>
        </authorList>
    </citation>
    <scope>NUCLEOTIDE SEQUENCE</scope>
</reference>
<evidence type="ECO:0000313" key="2">
    <source>
        <dbReference type="Proteomes" id="UP000691718"/>
    </source>
</evidence>
<dbReference type="Proteomes" id="UP000691718">
    <property type="component" value="Unassembled WGS sequence"/>
</dbReference>
<accession>A0A8S3XRM9</accession>
<evidence type="ECO:0000313" key="1">
    <source>
        <dbReference type="EMBL" id="CAG5038574.1"/>
    </source>
</evidence>